<dbReference type="GO" id="GO:0008324">
    <property type="term" value="F:monoatomic cation transmembrane transporter activity"/>
    <property type="evidence" value="ECO:0007669"/>
    <property type="project" value="InterPro"/>
</dbReference>
<dbReference type="Proteomes" id="UP000824200">
    <property type="component" value="Unassembled WGS sequence"/>
</dbReference>
<keyword evidence="2" id="KW-0813">Transport</keyword>
<evidence type="ECO:0000313" key="9">
    <source>
        <dbReference type="EMBL" id="HIR66390.1"/>
    </source>
</evidence>
<dbReference type="GO" id="GO:0005886">
    <property type="term" value="C:plasma membrane"/>
    <property type="evidence" value="ECO:0007669"/>
    <property type="project" value="UniProtKB-SubCell"/>
</dbReference>
<keyword evidence="7 8" id="KW-0472">Membrane</keyword>
<evidence type="ECO:0000313" key="10">
    <source>
        <dbReference type="Proteomes" id="UP000824200"/>
    </source>
</evidence>
<dbReference type="GO" id="GO:0030001">
    <property type="term" value="P:metal ion transport"/>
    <property type="evidence" value="ECO:0007669"/>
    <property type="project" value="UniProtKB-ARBA"/>
</dbReference>
<dbReference type="AlphaFoldDB" id="A0A9D1E544"/>
<evidence type="ECO:0000256" key="3">
    <source>
        <dbReference type="ARBA" id="ARBA00022475"/>
    </source>
</evidence>
<gene>
    <name evidence="9" type="ORF">IAC95_05875</name>
</gene>
<keyword evidence="3" id="KW-1003">Cell membrane</keyword>
<name>A0A9D1E544_9BACT</name>
<feature type="transmembrane region" description="Helical" evidence="8">
    <location>
        <begin position="129"/>
        <end position="149"/>
    </location>
</feature>
<dbReference type="InterPro" id="IPR003445">
    <property type="entry name" value="Cat_transpt"/>
</dbReference>
<organism evidence="9 10">
    <name type="scientific">Candidatus Fimimonas gallinarum</name>
    <dbReference type="NCBI Taxonomy" id="2840821"/>
    <lineage>
        <taxon>Bacteria</taxon>
        <taxon>Pseudomonadati</taxon>
        <taxon>Myxococcota</taxon>
        <taxon>Myxococcia</taxon>
        <taxon>Myxococcales</taxon>
        <taxon>Cystobacterineae</taxon>
        <taxon>Myxococcaceae</taxon>
        <taxon>Myxococcaceae incertae sedis</taxon>
        <taxon>Candidatus Fimimonas</taxon>
    </lineage>
</organism>
<feature type="transmembrane region" description="Helical" evidence="8">
    <location>
        <begin position="234"/>
        <end position="252"/>
    </location>
</feature>
<feature type="transmembrane region" description="Helical" evidence="8">
    <location>
        <begin position="42"/>
        <end position="62"/>
    </location>
</feature>
<keyword evidence="5 8" id="KW-1133">Transmembrane helix</keyword>
<evidence type="ECO:0000256" key="8">
    <source>
        <dbReference type="SAM" id="Phobius"/>
    </source>
</evidence>
<feature type="transmembrane region" description="Helical" evidence="8">
    <location>
        <begin position="194"/>
        <end position="214"/>
    </location>
</feature>
<reference evidence="9" key="2">
    <citation type="journal article" date="2021" name="PeerJ">
        <title>Extensive microbial diversity within the chicken gut microbiome revealed by metagenomics and culture.</title>
        <authorList>
            <person name="Gilroy R."/>
            <person name="Ravi A."/>
            <person name="Getino M."/>
            <person name="Pursley I."/>
            <person name="Horton D.L."/>
            <person name="Alikhan N.F."/>
            <person name="Baker D."/>
            <person name="Gharbi K."/>
            <person name="Hall N."/>
            <person name="Watson M."/>
            <person name="Adriaenssens E.M."/>
            <person name="Foster-Nyarko E."/>
            <person name="Jarju S."/>
            <person name="Secka A."/>
            <person name="Antonio M."/>
            <person name="Oren A."/>
            <person name="Chaudhuri R.R."/>
            <person name="La Ragione R."/>
            <person name="Hildebrand F."/>
            <person name="Pallen M.J."/>
        </authorList>
    </citation>
    <scope>NUCLEOTIDE SEQUENCE</scope>
    <source>
        <strain evidence="9">CHK121-14286</strain>
    </source>
</reference>
<accession>A0A9D1E544</accession>
<comment type="caution">
    <text evidence="9">The sequence shown here is derived from an EMBL/GenBank/DDBJ whole genome shotgun (WGS) entry which is preliminary data.</text>
</comment>
<feature type="transmembrane region" description="Helical" evidence="8">
    <location>
        <begin position="296"/>
        <end position="329"/>
    </location>
</feature>
<dbReference type="PANTHER" id="PTHR32024">
    <property type="entry name" value="TRK SYSTEM POTASSIUM UPTAKE PROTEIN TRKG-RELATED"/>
    <property type="match status" value="1"/>
</dbReference>
<evidence type="ECO:0000256" key="5">
    <source>
        <dbReference type="ARBA" id="ARBA00022989"/>
    </source>
</evidence>
<dbReference type="Pfam" id="PF02386">
    <property type="entry name" value="TrkH"/>
    <property type="match status" value="1"/>
</dbReference>
<dbReference type="EMBL" id="DVHL01000047">
    <property type="protein sequence ID" value="HIR66390.1"/>
    <property type="molecule type" value="Genomic_DNA"/>
</dbReference>
<comment type="subcellular location">
    <subcellularLocation>
        <location evidence="1">Cell membrane</location>
        <topology evidence="1">Multi-pass membrane protein</topology>
    </subcellularLocation>
</comment>
<keyword evidence="4 8" id="KW-0812">Transmembrane</keyword>
<feature type="transmembrane region" description="Helical" evidence="8">
    <location>
        <begin position="412"/>
        <end position="432"/>
    </location>
</feature>
<feature type="transmembrane region" description="Helical" evidence="8">
    <location>
        <begin position="349"/>
        <end position="374"/>
    </location>
</feature>
<evidence type="ECO:0000256" key="2">
    <source>
        <dbReference type="ARBA" id="ARBA00022448"/>
    </source>
</evidence>
<evidence type="ECO:0000256" key="6">
    <source>
        <dbReference type="ARBA" id="ARBA00023065"/>
    </source>
</evidence>
<dbReference type="PANTHER" id="PTHR32024:SF1">
    <property type="entry name" value="KTR SYSTEM POTASSIUM UPTAKE PROTEIN B"/>
    <property type="match status" value="1"/>
</dbReference>
<evidence type="ECO:0000256" key="1">
    <source>
        <dbReference type="ARBA" id="ARBA00004651"/>
    </source>
</evidence>
<feature type="transmembrane region" description="Helical" evidence="8">
    <location>
        <begin position="74"/>
        <end position="98"/>
    </location>
</feature>
<reference evidence="9" key="1">
    <citation type="submission" date="2020-10" db="EMBL/GenBank/DDBJ databases">
        <authorList>
            <person name="Gilroy R."/>
        </authorList>
    </citation>
    <scope>NUCLEOTIDE SEQUENCE</scope>
    <source>
        <strain evidence="9">CHK121-14286</strain>
    </source>
</reference>
<evidence type="ECO:0000256" key="4">
    <source>
        <dbReference type="ARBA" id="ARBA00022692"/>
    </source>
</evidence>
<protein>
    <submittedName>
        <fullName evidence="9">Trk family potassium uptake protein</fullName>
    </submittedName>
</protein>
<proteinExistence type="predicted"/>
<feature type="transmembrane region" description="Helical" evidence="8">
    <location>
        <begin position="12"/>
        <end position="30"/>
    </location>
</feature>
<sequence length="452" mass="48586">MKSKRSFKLSGWQLLAVGYLTVILCGSALLSLPSATADGTTTYINALFVSTSATCVTGLVPYDTGTHWTFFGQIVILALIQTGGLGFMTFVSLAVSMFGKKMGLYGRKVLMLSAGGSDLASLRHMIKRIFLGTFLFEGIGAILLSIRFIPTFGTLYGLYFAIFHSVSAFCNAGFDILGAEYGEFASLTYYAKDPLVVLTIAFLIIIGGLGFCVWSDIWDTKFRWKKFRLHTKMVLSVTASLLVVSTLLFVVFERNNVETADFTFGEKVLVAFFNATTTRTAGFNTVDMSGLSDSGYLLAVMLMFIGGSSASTAGGVKTNTMAVIVMGMFAAFRGKKDIEAGKRRIDHALLGQALAIFVSCLFLVIVATLAICTIEMDSVAPFKAVLFETVSALGTVGLSMSLTTKLGSISKLILILLMYAGRVGILTLALAFGENRSVSNIRKPLDDTILVG</sequence>
<evidence type="ECO:0000256" key="7">
    <source>
        <dbReference type="ARBA" id="ARBA00023136"/>
    </source>
</evidence>
<keyword evidence="6" id="KW-0406">Ion transport</keyword>